<organism evidence="1 2">
    <name type="scientific">Rotaria sordida</name>
    <dbReference type="NCBI Taxonomy" id="392033"/>
    <lineage>
        <taxon>Eukaryota</taxon>
        <taxon>Metazoa</taxon>
        <taxon>Spiralia</taxon>
        <taxon>Gnathifera</taxon>
        <taxon>Rotifera</taxon>
        <taxon>Eurotatoria</taxon>
        <taxon>Bdelloidea</taxon>
        <taxon>Philodinida</taxon>
        <taxon>Philodinidae</taxon>
        <taxon>Rotaria</taxon>
    </lineage>
</organism>
<reference evidence="1" key="1">
    <citation type="submission" date="2021-02" db="EMBL/GenBank/DDBJ databases">
        <authorList>
            <person name="Nowell W R."/>
        </authorList>
    </citation>
    <scope>NUCLEOTIDE SEQUENCE</scope>
</reference>
<comment type="caution">
    <text evidence="1">The sequence shown here is derived from an EMBL/GenBank/DDBJ whole genome shotgun (WGS) entry which is preliminary data.</text>
</comment>
<evidence type="ECO:0000313" key="1">
    <source>
        <dbReference type="EMBL" id="CAF4314997.1"/>
    </source>
</evidence>
<accession>A0A820IP39</accession>
<dbReference type="Proteomes" id="UP000663874">
    <property type="component" value="Unassembled WGS sequence"/>
</dbReference>
<feature type="non-terminal residue" evidence="1">
    <location>
        <position position="1"/>
    </location>
</feature>
<dbReference type="EMBL" id="CAJOBE010037682">
    <property type="protein sequence ID" value="CAF4314997.1"/>
    <property type="molecule type" value="Genomic_DNA"/>
</dbReference>
<proteinExistence type="predicted"/>
<name>A0A820IP39_9BILA</name>
<protein>
    <submittedName>
        <fullName evidence="1">Uncharacterized protein</fullName>
    </submittedName>
</protein>
<dbReference type="AlphaFoldDB" id="A0A820IP39"/>
<gene>
    <name evidence="1" type="ORF">FNK824_LOCUS41130</name>
</gene>
<evidence type="ECO:0000313" key="2">
    <source>
        <dbReference type="Proteomes" id="UP000663874"/>
    </source>
</evidence>
<sequence>TRHACVADEVPSTIVLDNDDDDEEPGEIIDDLYEQKQTSFQPFNYEPINEKEILSNKKFKRPADDEDIYEPNRPTKSSKAKVNFLFSIRKDSIGFDDLS</sequence>